<dbReference type="EMBL" id="JAHQIW010005127">
    <property type="protein sequence ID" value="KAJ1364998.1"/>
    <property type="molecule type" value="Genomic_DNA"/>
</dbReference>
<comment type="caution">
    <text evidence="1">The sequence shown here is derived from an EMBL/GenBank/DDBJ whole genome shotgun (WGS) entry which is preliminary data.</text>
</comment>
<accession>A0AAD5MZ78</accession>
<gene>
    <name evidence="1" type="ORF">KIN20_025202</name>
</gene>
<feature type="non-terminal residue" evidence="1">
    <location>
        <position position="1"/>
    </location>
</feature>
<name>A0AAD5MZ78_PARTN</name>
<evidence type="ECO:0000313" key="1">
    <source>
        <dbReference type="EMBL" id="KAJ1364998.1"/>
    </source>
</evidence>
<dbReference type="Proteomes" id="UP001196413">
    <property type="component" value="Unassembled WGS sequence"/>
</dbReference>
<dbReference type="SUPFAM" id="SSF64484">
    <property type="entry name" value="beta and beta-prime subunits of DNA dependent RNA-polymerase"/>
    <property type="match status" value="1"/>
</dbReference>
<keyword evidence="2" id="KW-1185">Reference proteome</keyword>
<proteinExistence type="predicted"/>
<evidence type="ECO:0000313" key="2">
    <source>
        <dbReference type="Proteomes" id="UP001196413"/>
    </source>
</evidence>
<protein>
    <submittedName>
        <fullName evidence="1">Uncharacterized protein</fullName>
    </submittedName>
</protein>
<sequence length="170" mass="19284">MANYEMMVLAAFSSTSVFMDGKGRSWISIRAVFEGQEYEEDVHSDYDEDKKASTLDNVGYGNVEMAEGALDMQMKAVQNGACEKLAWRAAEIREHFRLLYKTEGRLLLKLFPMLNDEGAGGLCPLDGLFCELIMVPPTKFRPIRLFKGEKYENPQSVNLRRVLEATETIK</sequence>
<reference evidence="1" key="1">
    <citation type="submission" date="2021-06" db="EMBL/GenBank/DDBJ databases">
        <title>Parelaphostrongylus tenuis whole genome reference sequence.</title>
        <authorList>
            <person name="Garwood T.J."/>
            <person name="Larsen P.A."/>
            <person name="Fountain-Jones N.M."/>
            <person name="Garbe J.R."/>
            <person name="Macchietto M.G."/>
            <person name="Kania S.A."/>
            <person name="Gerhold R.W."/>
            <person name="Richards J.E."/>
            <person name="Wolf T.M."/>
        </authorList>
    </citation>
    <scope>NUCLEOTIDE SEQUENCE</scope>
    <source>
        <strain evidence="1">MNPRO001-30</strain>
        <tissue evidence="1">Meninges</tissue>
    </source>
</reference>
<organism evidence="1 2">
    <name type="scientific">Parelaphostrongylus tenuis</name>
    <name type="common">Meningeal worm</name>
    <dbReference type="NCBI Taxonomy" id="148309"/>
    <lineage>
        <taxon>Eukaryota</taxon>
        <taxon>Metazoa</taxon>
        <taxon>Ecdysozoa</taxon>
        <taxon>Nematoda</taxon>
        <taxon>Chromadorea</taxon>
        <taxon>Rhabditida</taxon>
        <taxon>Rhabditina</taxon>
        <taxon>Rhabditomorpha</taxon>
        <taxon>Strongyloidea</taxon>
        <taxon>Metastrongylidae</taxon>
        <taxon>Parelaphostrongylus</taxon>
    </lineage>
</organism>
<dbReference type="AlphaFoldDB" id="A0AAD5MZ78"/>